<evidence type="ECO:0000256" key="1">
    <source>
        <dbReference type="ARBA" id="ARBA00004651"/>
    </source>
</evidence>
<accession>A0A1B6VK76</accession>
<dbReference type="SUPFAM" id="SSF161098">
    <property type="entry name" value="MetI-like"/>
    <property type="match status" value="1"/>
</dbReference>
<evidence type="ECO:0000256" key="5">
    <source>
        <dbReference type="ARBA" id="ARBA00022989"/>
    </source>
</evidence>
<feature type="domain" description="ABC transmembrane type-1" evidence="8">
    <location>
        <begin position="70"/>
        <end position="258"/>
    </location>
</feature>
<feature type="transmembrane region" description="Helical" evidence="7">
    <location>
        <begin position="118"/>
        <end position="144"/>
    </location>
</feature>
<dbReference type="OrthoDB" id="9774870at2"/>
<evidence type="ECO:0000256" key="2">
    <source>
        <dbReference type="ARBA" id="ARBA00022448"/>
    </source>
</evidence>
<keyword evidence="4 7" id="KW-0812">Transmembrane</keyword>
<comment type="similarity">
    <text evidence="7">Belongs to the binding-protein-dependent transport system permease family.</text>
</comment>
<feature type="transmembrane region" description="Helical" evidence="7">
    <location>
        <begin position="238"/>
        <end position="257"/>
    </location>
</feature>
<dbReference type="PANTHER" id="PTHR43386">
    <property type="entry name" value="OLIGOPEPTIDE TRANSPORT SYSTEM PERMEASE PROTEIN APPC"/>
    <property type="match status" value="1"/>
</dbReference>
<dbReference type="CDD" id="cd06261">
    <property type="entry name" value="TM_PBP2"/>
    <property type="match status" value="1"/>
</dbReference>
<proteinExistence type="inferred from homology"/>
<dbReference type="InterPro" id="IPR035906">
    <property type="entry name" value="MetI-like_sf"/>
</dbReference>
<keyword evidence="5 7" id="KW-1133">Transmembrane helix</keyword>
<dbReference type="PATRIC" id="fig|38307.3.peg.1722"/>
<dbReference type="InterPro" id="IPR000515">
    <property type="entry name" value="MetI-like"/>
</dbReference>
<dbReference type="AlphaFoldDB" id="A0A1B6VK76"/>
<dbReference type="Proteomes" id="UP000077786">
    <property type="component" value="Unassembled WGS sequence"/>
</dbReference>
<comment type="subcellular location">
    <subcellularLocation>
        <location evidence="1 7">Cell membrane</location>
        <topology evidence="1 7">Multi-pass membrane protein</topology>
    </subcellularLocation>
</comment>
<feature type="transmembrane region" description="Helical" evidence="7">
    <location>
        <begin position="150"/>
        <end position="170"/>
    </location>
</feature>
<evidence type="ECO:0000259" key="8">
    <source>
        <dbReference type="PROSITE" id="PS50928"/>
    </source>
</evidence>
<protein>
    <submittedName>
        <fullName evidence="9">Peptide ABC transporter permease</fullName>
    </submittedName>
</protein>
<comment type="caution">
    <text evidence="9">The sequence shown here is derived from an EMBL/GenBank/DDBJ whole genome shotgun (WGS) entry which is preliminary data.</text>
</comment>
<reference evidence="9 10" key="1">
    <citation type="submission" date="2016-03" db="EMBL/GenBank/DDBJ databases">
        <title>Draft genome sequence of Gluconobacter cerinus strain CECT 9110.</title>
        <authorList>
            <person name="Sainz F."/>
            <person name="Mas A."/>
            <person name="Torija M.J."/>
        </authorList>
    </citation>
    <scope>NUCLEOTIDE SEQUENCE [LARGE SCALE GENOMIC DNA]</scope>
    <source>
        <strain evidence="9 10">CECT 9110</strain>
    </source>
</reference>
<name>A0A1B6VK76_9PROT</name>
<dbReference type="PANTHER" id="PTHR43386:SF25">
    <property type="entry name" value="PEPTIDE ABC TRANSPORTER PERMEASE PROTEIN"/>
    <property type="match status" value="1"/>
</dbReference>
<feature type="transmembrane region" description="Helical" evidence="7">
    <location>
        <begin position="75"/>
        <end position="97"/>
    </location>
</feature>
<keyword evidence="6 7" id="KW-0472">Membrane</keyword>
<evidence type="ECO:0000256" key="3">
    <source>
        <dbReference type="ARBA" id="ARBA00022475"/>
    </source>
</evidence>
<sequence>MTRLRTNRSLIAGSALLLACLVPATVTWIWRGGRSPLIDIAHRYAPISFSHPLGTDPFGRDIASYVLAGAFNSTVIAVIAVTLATVIGTALGLVAAYGGLRGKAVMSTADLGLAFPPILIAAMLVTAQGASATGEILAIALFGIPAQIRITRQAAHSIFVLDYIAAARMAGLNSINTILRHVLPNIAPILIVHASTSLALAILSEAGLSYLGLGAPPPQPDLGRTLASYQIHIFDHPLLVAIPGVTVMVLVLGFNLLGDGLRDLLERPFNRLNGQPS</sequence>
<feature type="transmembrane region" description="Helical" evidence="7">
    <location>
        <begin position="182"/>
        <end position="203"/>
    </location>
</feature>
<gene>
    <name evidence="9" type="ORF">A0123_01671</name>
</gene>
<keyword evidence="2 7" id="KW-0813">Transport</keyword>
<evidence type="ECO:0000313" key="10">
    <source>
        <dbReference type="Proteomes" id="UP000077786"/>
    </source>
</evidence>
<dbReference type="RefSeq" id="WP_064274438.1">
    <property type="nucleotide sequence ID" value="NZ_LUTU01000007.1"/>
</dbReference>
<dbReference type="InterPro" id="IPR050366">
    <property type="entry name" value="BP-dependent_transpt_permease"/>
</dbReference>
<evidence type="ECO:0000256" key="6">
    <source>
        <dbReference type="ARBA" id="ARBA00023136"/>
    </source>
</evidence>
<dbReference type="GO" id="GO:0005886">
    <property type="term" value="C:plasma membrane"/>
    <property type="evidence" value="ECO:0007669"/>
    <property type="project" value="UniProtKB-SubCell"/>
</dbReference>
<evidence type="ECO:0000256" key="7">
    <source>
        <dbReference type="RuleBase" id="RU363032"/>
    </source>
</evidence>
<dbReference type="PROSITE" id="PS51257">
    <property type="entry name" value="PROKAR_LIPOPROTEIN"/>
    <property type="match status" value="1"/>
</dbReference>
<dbReference type="Gene3D" id="1.10.3720.10">
    <property type="entry name" value="MetI-like"/>
    <property type="match status" value="1"/>
</dbReference>
<dbReference type="PROSITE" id="PS50928">
    <property type="entry name" value="ABC_TM1"/>
    <property type="match status" value="1"/>
</dbReference>
<keyword evidence="3" id="KW-1003">Cell membrane</keyword>
<organism evidence="9 10">
    <name type="scientific">Gluconobacter cerinus</name>
    <dbReference type="NCBI Taxonomy" id="38307"/>
    <lineage>
        <taxon>Bacteria</taxon>
        <taxon>Pseudomonadati</taxon>
        <taxon>Pseudomonadota</taxon>
        <taxon>Alphaproteobacteria</taxon>
        <taxon>Acetobacterales</taxon>
        <taxon>Acetobacteraceae</taxon>
        <taxon>Gluconobacter</taxon>
    </lineage>
</organism>
<dbReference type="GO" id="GO:0055085">
    <property type="term" value="P:transmembrane transport"/>
    <property type="evidence" value="ECO:0007669"/>
    <property type="project" value="InterPro"/>
</dbReference>
<evidence type="ECO:0000313" key="9">
    <source>
        <dbReference type="EMBL" id="OAJ67629.1"/>
    </source>
</evidence>
<evidence type="ECO:0000256" key="4">
    <source>
        <dbReference type="ARBA" id="ARBA00022692"/>
    </source>
</evidence>
<dbReference type="EMBL" id="LUTU01000007">
    <property type="protein sequence ID" value="OAJ67629.1"/>
    <property type="molecule type" value="Genomic_DNA"/>
</dbReference>
<dbReference type="Pfam" id="PF00528">
    <property type="entry name" value="BPD_transp_1"/>
    <property type="match status" value="1"/>
</dbReference>